<accession>A0ABT2UKI8</accession>
<gene>
    <name evidence="3" type="ORF">OB236_20020</name>
</gene>
<keyword evidence="4" id="KW-1185">Reference proteome</keyword>
<reference evidence="3 4" key="1">
    <citation type="submission" date="2022-09" db="EMBL/GenBank/DDBJ databases">
        <authorList>
            <person name="Han X.L."/>
            <person name="Wang Q."/>
            <person name="Lu T."/>
        </authorList>
    </citation>
    <scope>NUCLEOTIDE SEQUENCE [LARGE SCALE GENOMIC DNA]</scope>
    <source>
        <strain evidence="3 4">WQ 127069</strain>
    </source>
</reference>
<evidence type="ECO:0000259" key="2">
    <source>
        <dbReference type="Pfam" id="PF13796"/>
    </source>
</evidence>
<dbReference type="RefSeq" id="WP_262685559.1">
    <property type="nucleotide sequence ID" value="NZ_JAOQIO010000084.1"/>
</dbReference>
<proteinExistence type="predicted"/>
<feature type="transmembrane region" description="Helical" evidence="1">
    <location>
        <begin position="158"/>
        <end position="179"/>
    </location>
</feature>
<feature type="transmembrane region" description="Helical" evidence="1">
    <location>
        <begin position="112"/>
        <end position="138"/>
    </location>
</feature>
<protein>
    <submittedName>
        <fullName evidence="3">Sensor domain-containing protein</fullName>
    </submittedName>
</protein>
<organism evidence="3 4">
    <name type="scientific">Paenibacillus baimaensis</name>
    <dbReference type="NCBI Taxonomy" id="2982185"/>
    <lineage>
        <taxon>Bacteria</taxon>
        <taxon>Bacillati</taxon>
        <taxon>Bacillota</taxon>
        <taxon>Bacilli</taxon>
        <taxon>Bacillales</taxon>
        <taxon>Paenibacillaceae</taxon>
        <taxon>Paenibacillus</taxon>
    </lineage>
</organism>
<keyword evidence="1" id="KW-1133">Transmembrane helix</keyword>
<name>A0ABT2UKI8_9BACL</name>
<keyword evidence="1" id="KW-0472">Membrane</keyword>
<evidence type="ECO:0000313" key="3">
    <source>
        <dbReference type="EMBL" id="MCU6794397.1"/>
    </source>
</evidence>
<keyword evidence="1" id="KW-0812">Transmembrane</keyword>
<feature type="transmembrane region" description="Helical" evidence="1">
    <location>
        <begin position="12"/>
        <end position="44"/>
    </location>
</feature>
<dbReference type="InterPro" id="IPR025828">
    <property type="entry name" value="Put_sensor_dom"/>
</dbReference>
<dbReference type="Proteomes" id="UP001652445">
    <property type="component" value="Unassembled WGS sequence"/>
</dbReference>
<sequence length="195" mass="22395">MHKRFVSNTHNMYFLFLTFITGLFYFCFYLVSLILGLSLCFTLIGVPILSYVMRTTQTFVQYERIQTKLYADITVEPYPEKPRIEGTLWAQAKDELLDHRNWNAISWLMLKFIIGLIALISAVFVYVAPALFILTPVLFQVVDIQLMGMPIDTFTKSLYTMAGGFVLAIVGAWLGNGLVRMVGGYTRHMINRLIR</sequence>
<dbReference type="EMBL" id="JAOQIO010000084">
    <property type="protein sequence ID" value="MCU6794397.1"/>
    <property type="molecule type" value="Genomic_DNA"/>
</dbReference>
<comment type="caution">
    <text evidence="3">The sequence shown here is derived from an EMBL/GenBank/DDBJ whole genome shotgun (WGS) entry which is preliminary data.</text>
</comment>
<feature type="domain" description="Putative sensor" evidence="2">
    <location>
        <begin position="14"/>
        <end position="189"/>
    </location>
</feature>
<evidence type="ECO:0000256" key="1">
    <source>
        <dbReference type="SAM" id="Phobius"/>
    </source>
</evidence>
<dbReference type="Pfam" id="PF13796">
    <property type="entry name" value="Sensor"/>
    <property type="match status" value="1"/>
</dbReference>
<evidence type="ECO:0000313" key="4">
    <source>
        <dbReference type="Proteomes" id="UP001652445"/>
    </source>
</evidence>